<name>A0A069PF63_9BURK</name>
<dbReference type="RefSeq" id="WP_035931390.1">
    <property type="nucleotide sequence ID" value="NZ_CADFFX010000020.1"/>
</dbReference>
<reference evidence="1 2" key="1">
    <citation type="submission" date="2014-03" db="EMBL/GenBank/DDBJ databases">
        <title>Draft Genome Sequences of Four Burkholderia Strains.</title>
        <authorList>
            <person name="Liu X.Y."/>
            <person name="Li C.X."/>
            <person name="Xu J.H."/>
        </authorList>
    </citation>
    <scope>NUCLEOTIDE SEQUENCE [LARGE SCALE GENOMIC DNA]</scope>
    <source>
        <strain evidence="1 2">DSM 50014</strain>
    </source>
</reference>
<proteinExistence type="predicted"/>
<keyword evidence="2" id="KW-1185">Reference proteome</keyword>
<dbReference type="EMBL" id="JFHC01000064">
    <property type="protein sequence ID" value="KDR39195.1"/>
    <property type="molecule type" value="Genomic_DNA"/>
</dbReference>
<accession>A0A069PF63</accession>
<organism evidence="1 2">
    <name type="scientific">Caballeronia glathei</name>
    <dbReference type="NCBI Taxonomy" id="60547"/>
    <lineage>
        <taxon>Bacteria</taxon>
        <taxon>Pseudomonadati</taxon>
        <taxon>Pseudomonadota</taxon>
        <taxon>Betaproteobacteria</taxon>
        <taxon>Burkholderiales</taxon>
        <taxon>Burkholderiaceae</taxon>
        <taxon>Caballeronia</taxon>
    </lineage>
</organism>
<dbReference type="STRING" id="60547.GCA_000751215_02919"/>
<evidence type="ECO:0000313" key="1">
    <source>
        <dbReference type="EMBL" id="KDR39195.1"/>
    </source>
</evidence>
<comment type="caution">
    <text evidence="1">The sequence shown here is derived from an EMBL/GenBank/DDBJ whole genome shotgun (WGS) entry which is preliminary data.</text>
</comment>
<evidence type="ECO:0000313" key="2">
    <source>
        <dbReference type="Proteomes" id="UP000027466"/>
    </source>
</evidence>
<sequence length="94" mass="10321">MNKDIEYINTQIAQSKAKLFDLSKARDDEENKLFGLYGALETLQMLEQKQKAAAPAEQQREPSPLTAAVREAAAAEQAAFRAQPQDTSQIGAIV</sequence>
<gene>
    <name evidence="1" type="ORF">BG61_34135</name>
</gene>
<dbReference type="Proteomes" id="UP000027466">
    <property type="component" value="Unassembled WGS sequence"/>
</dbReference>
<protein>
    <submittedName>
        <fullName evidence="1">Uncharacterized protein</fullName>
    </submittedName>
</protein>
<dbReference type="AlphaFoldDB" id="A0A069PF63"/>